<keyword evidence="2" id="KW-1185">Reference proteome</keyword>
<name>A0ABN0DHY3_9VIBR</name>
<organism evidence="1 2">
    <name type="scientific">Vibrio tubiashii ATCC 19109</name>
    <dbReference type="NCBI Taxonomy" id="1051646"/>
    <lineage>
        <taxon>Bacteria</taxon>
        <taxon>Pseudomonadati</taxon>
        <taxon>Pseudomonadota</taxon>
        <taxon>Gammaproteobacteria</taxon>
        <taxon>Vibrionales</taxon>
        <taxon>Vibrionaceae</taxon>
        <taxon>Vibrio</taxon>
        <taxon>Vibrio oreintalis group</taxon>
    </lineage>
</organism>
<sequence>MQRNCPVANAIKATSHMTLSDIAHEYNYIQVHGLSW</sequence>
<accession>A0ABN0DHY3</accession>
<gene>
    <name evidence="1" type="ORF">VITU9109_17413</name>
</gene>
<proteinExistence type="predicted"/>
<evidence type="ECO:0000313" key="1">
    <source>
        <dbReference type="EMBL" id="EGU56495.1"/>
    </source>
</evidence>
<reference evidence="1 2" key="1">
    <citation type="journal article" date="2012" name="Int. J. Syst. Evol. Microbiol.">
        <title>Vibrio caribbeanicus sp. nov., isolated from the marine sponge Scleritoderma cyanea.</title>
        <authorList>
            <person name="Hoffmann M."/>
            <person name="Monday S.R."/>
            <person name="Allard M.W."/>
            <person name="Strain E.A."/>
            <person name="Whittaker P."/>
            <person name="Naum M."/>
            <person name="McCarthy P.J."/>
            <person name="Lopez J.V."/>
            <person name="Fischer M."/>
            <person name="Brown E.W."/>
        </authorList>
    </citation>
    <scope>NUCLEOTIDE SEQUENCE [LARGE SCALE GENOMIC DNA]</scope>
    <source>
        <strain evidence="1 2">ATCC 19109</strain>
    </source>
</reference>
<protein>
    <recommendedName>
        <fullName evidence="3">Transposase</fullName>
    </recommendedName>
</protein>
<evidence type="ECO:0000313" key="2">
    <source>
        <dbReference type="Proteomes" id="UP000003836"/>
    </source>
</evidence>
<comment type="caution">
    <text evidence="1">The sequence shown here is derived from an EMBL/GenBank/DDBJ whole genome shotgun (WGS) entry which is preliminary data.</text>
</comment>
<dbReference type="EMBL" id="AFWI01000112">
    <property type="protein sequence ID" value="EGU56495.1"/>
    <property type="molecule type" value="Genomic_DNA"/>
</dbReference>
<evidence type="ECO:0008006" key="3">
    <source>
        <dbReference type="Google" id="ProtNLM"/>
    </source>
</evidence>
<dbReference type="Proteomes" id="UP000003836">
    <property type="component" value="Unassembled WGS sequence"/>
</dbReference>